<evidence type="ECO:0000256" key="1">
    <source>
        <dbReference type="SAM" id="MobiDB-lite"/>
    </source>
</evidence>
<evidence type="ECO:0000313" key="3">
    <source>
        <dbReference type="Proteomes" id="UP000190037"/>
    </source>
</evidence>
<feature type="region of interest" description="Disordered" evidence="1">
    <location>
        <begin position="63"/>
        <end position="103"/>
    </location>
</feature>
<comment type="caution">
    <text evidence="2">The sequence shown here is derived from an EMBL/GenBank/DDBJ whole genome shotgun (WGS) entry which is preliminary data.</text>
</comment>
<accession>A0A1T3NIQ2</accession>
<dbReference type="Proteomes" id="UP000190037">
    <property type="component" value="Unassembled WGS sequence"/>
</dbReference>
<dbReference type="STRING" id="159449.B4N89_44755"/>
<reference evidence="2 3" key="1">
    <citation type="submission" date="2017-03" db="EMBL/GenBank/DDBJ databases">
        <title>Draft genome sequence of Streptomyces scabrisporus NF3, endophyte isolated from Amphipterygium adstringens.</title>
        <authorList>
            <person name="Vazquez M."/>
            <person name="Ceapa C.D."/>
            <person name="Rodriguez Luna D."/>
            <person name="Sanchez Esquivel S."/>
        </authorList>
    </citation>
    <scope>NUCLEOTIDE SEQUENCE [LARGE SCALE GENOMIC DNA]</scope>
    <source>
        <strain evidence="2 3">NF3</strain>
    </source>
</reference>
<gene>
    <name evidence="2" type="ORF">B4N89_44755</name>
</gene>
<organism evidence="2 3">
    <name type="scientific">Embleya scabrispora</name>
    <dbReference type="NCBI Taxonomy" id="159449"/>
    <lineage>
        <taxon>Bacteria</taxon>
        <taxon>Bacillati</taxon>
        <taxon>Actinomycetota</taxon>
        <taxon>Actinomycetes</taxon>
        <taxon>Kitasatosporales</taxon>
        <taxon>Streptomycetaceae</taxon>
        <taxon>Embleya</taxon>
    </lineage>
</organism>
<protein>
    <submittedName>
        <fullName evidence="2">Uncharacterized protein</fullName>
    </submittedName>
</protein>
<keyword evidence="3" id="KW-1185">Reference proteome</keyword>
<sequence length="103" mass="10583">MASVWVIGPSVLPMAGPWSVQKRPWAVGALPIQVSGVSMPAARNAVSWAGLVQAAARAGSLTQVTSGSAARIPDRPRRASRSAKSRSGPAGVALAQMVVGRRQ</sequence>
<name>A0A1T3NIQ2_9ACTN</name>
<dbReference type="AlphaFoldDB" id="A0A1T3NIQ2"/>
<dbReference type="EMBL" id="MWQN01000005">
    <property type="protein sequence ID" value="OPC76605.1"/>
    <property type="molecule type" value="Genomic_DNA"/>
</dbReference>
<proteinExistence type="predicted"/>
<evidence type="ECO:0000313" key="2">
    <source>
        <dbReference type="EMBL" id="OPC76605.1"/>
    </source>
</evidence>